<gene>
    <name evidence="1" type="ORF">F8M49_00495</name>
</gene>
<dbReference type="SUPFAM" id="SSF53474">
    <property type="entry name" value="alpha/beta-Hydrolases"/>
    <property type="match status" value="1"/>
</dbReference>
<dbReference type="Proteomes" id="UP001275440">
    <property type="component" value="Unassembled WGS sequence"/>
</dbReference>
<organism evidence="1 2">
    <name type="scientific">Rhodococcus zopfii</name>
    <dbReference type="NCBI Taxonomy" id="43772"/>
    <lineage>
        <taxon>Bacteria</taxon>
        <taxon>Bacillati</taxon>
        <taxon>Actinomycetota</taxon>
        <taxon>Actinomycetes</taxon>
        <taxon>Mycobacteriales</taxon>
        <taxon>Nocardiaceae</taxon>
        <taxon>Rhodococcus</taxon>
    </lineage>
</organism>
<evidence type="ECO:0000313" key="2">
    <source>
        <dbReference type="Proteomes" id="UP001275440"/>
    </source>
</evidence>
<dbReference type="InterPro" id="IPR050583">
    <property type="entry name" value="Mycobacterial_A85_antigen"/>
</dbReference>
<dbReference type="InterPro" id="IPR029058">
    <property type="entry name" value="AB_hydrolase_fold"/>
</dbReference>
<accession>A0ABU3WKF6</accession>
<reference evidence="1 2" key="1">
    <citation type="submission" date="2019-10" db="EMBL/GenBank/DDBJ databases">
        <title>Draft Genome Assembly of Rhodococcus zopfii DSM44189.</title>
        <authorList>
            <person name="Sutton J.M."/>
            <person name="Akob D.M."/>
            <person name="Bushman T.J."/>
        </authorList>
    </citation>
    <scope>NUCLEOTIDE SEQUENCE [LARGE SCALE GENOMIC DNA]</scope>
    <source>
        <strain evidence="1 2">DSM 44189</strain>
    </source>
</reference>
<name>A0ABU3WKF6_9NOCA</name>
<protein>
    <submittedName>
        <fullName evidence="1">Esterase family protein</fullName>
    </submittedName>
</protein>
<dbReference type="Gene3D" id="3.40.50.1820">
    <property type="entry name" value="alpha/beta hydrolase"/>
    <property type="match status" value="1"/>
</dbReference>
<dbReference type="PANTHER" id="PTHR48098">
    <property type="entry name" value="ENTEROCHELIN ESTERASE-RELATED"/>
    <property type="match status" value="1"/>
</dbReference>
<dbReference type="Pfam" id="PF00756">
    <property type="entry name" value="Esterase"/>
    <property type="match status" value="1"/>
</dbReference>
<dbReference type="EMBL" id="WBMO01000001">
    <property type="protein sequence ID" value="MDV2474262.1"/>
    <property type="molecule type" value="Genomic_DNA"/>
</dbReference>
<comment type="caution">
    <text evidence="1">The sequence shown here is derived from an EMBL/GenBank/DDBJ whole genome shotgun (WGS) entry which is preliminary data.</text>
</comment>
<keyword evidence="2" id="KW-1185">Reference proteome</keyword>
<evidence type="ECO:0000313" key="1">
    <source>
        <dbReference type="EMBL" id="MDV2474262.1"/>
    </source>
</evidence>
<dbReference type="InterPro" id="IPR000801">
    <property type="entry name" value="Esterase-like"/>
</dbReference>
<proteinExistence type="predicted"/>
<sequence>MRSVRVGVNGGGLSRVKTLRSAGSGAGGAERSWVRLAGAVLAGTVLAAAAHAVARAVPGQISGSGAGTAVVQRIDEVGDRRWDVHVYSPAMGRTITLNVIRPADPTTPRPTLYLFNGAGGGEDSMTWLNQTDLLDFTADKDVNVVIPAEGMISYYTDWLHEDPVSGSNKWGTFLTRELPPALDRVLGASGVNAIAGLSMAATSVLDLAIQAPGLYRAVASYSGCAQTSDPLGQAFVRTVVEVAGAKDATNMWGPYDGPGWEAHDPYLNAEKLRGLSLYISNGSGLPGPYDSPWLPRSPQAPMLIEQVVWGGLIEAATNVCTHRLADRLRELGIPATFRFRADGTHSWGYWQDELHASWPQLAAAMGVER</sequence>
<dbReference type="PANTHER" id="PTHR48098:SF1">
    <property type="entry name" value="DIACYLGLYCEROL ACYLTRANSFERASE_MYCOLYLTRANSFERASE AG85A"/>
    <property type="match status" value="1"/>
</dbReference>